<proteinExistence type="predicted"/>
<feature type="transmembrane region" description="Helical" evidence="8">
    <location>
        <begin position="30"/>
        <end position="52"/>
    </location>
</feature>
<evidence type="ECO:0000256" key="1">
    <source>
        <dbReference type="ARBA" id="ARBA00004370"/>
    </source>
</evidence>
<evidence type="ECO:0000313" key="10">
    <source>
        <dbReference type="EMBL" id="MBO8457606.1"/>
    </source>
</evidence>
<dbReference type="Proteomes" id="UP000823638">
    <property type="component" value="Unassembled WGS sequence"/>
</dbReference>
<evidence type="ECO:0000256" key="6">
    <source>
        <dbReference type="ARBA" id="ARBA00023136"/>
    </source>
</evidence>
<keyword evidence="5 8" id="KW-1133">Transmembrane helix</keyword>
<reference evidence="10" key="1">
    <citation type="submission" date="2020-10" db="EMBL/GenBank/DDBJ databases">
        <authorList>
            <person name="Gilroy R."/>
        </authorList>
    </citation>
    <scope>NUCLEOTIDE SEQUENCE</scope>
    <source>
        <strain evidence="10">10532</strain>
    </source>
</reference>
<dbReference type="InterPro" id="IPR050487">
    <property type="entry name" value="FtsQ_DivIB"/>
</dbReference>
<protein>
    <submittedName>
        <fullName evidence="10">FtsQ-type POTRA domain-containing protein</fullName>
    </submittedName>
</protein>
<reference evidence="10" key="2">
    <citation type="journal article" date="2021" name="PeerJ">
        <title>Extensive microbial diversity within the chicken gut microbiome revealed by metagenomics and culture.</title>
        <authorList>
            <person name="Gilroy R."/>
            <person name="Ravi A."/>
            <person name="Getino M."/>
            <person name="Pursley I."/>
            <person name="Horton D.L."/>
            <person name="Alikhan N.F."/>
            <person name="Baker D."/>
            <person name="Gharbi K."/>
            <person name="Hall N."/>
            <person name="Watson M."/>
            <person name="Adriaenssens E.M."/>
            <person name="Foster-Nyarko E."/>
            <person name="Jarju S."/>
            <person name="Secka A."/>
            <person name="Antonio M."/>
            <person name="Oren A."/>
            <person name="Chaudhuri R.R."/>
            <person name="La Ragione R."/>
            <person name="Hildebrand F."/>
            <person name="Pallen M.J."/>
        </authorList>
    </citation>
    <scope>NUCLEOTIDE SEQUENCE</scope>
    <source>
        <strain evidence="10">10532</strain>
    </source>
</reference>
<evidence type="ECO:0000313" key="11">
    <source>
        <dbReference type="Proteomes" id="UP000823638"/>
    </source>
</evidence>
<feature type="domain" description="POTRA" evidence="9">
    <location>
        <begin position="57"/>
        <end position="125"/>
    </location>
</feature>
<dbReference type="EMBL" id="JADIMM010000070">
    <property type="protein sequence ID" value="MBO8457606.1"/>
    <property type="molecule type" value="Genomic_DNA"/>
</dbReference>
<evidence type="ECO:0000256" key="3">
    <source>
        <dbReference type="ARBA" id="ARBA00022618"/>
    </source>
</evidence>
<evidence type="ECO:0000256" key="4">
    <source>
        <dbReference type="ARBA" id="ARBA00022692"/>
    </source>
</evidence>
<evidence type="ECO:0000256" key="8">
    <source>
        <dbReference type="SAM" id="Phobius"/>
    </source>
</evidence>
<evidence type="ECO:0000256" key="2">
    <source>
        <dbReference type="ARBA" id="ARBA00022475"/>
    </source>
</evidence>
<dbReference type="Pfam" id="PF08478">
    <property type="entry name" value="POTRA_1"/>
    <property type="match status" value="1"/>
</dbReference>
<dbReference type="InterPro" id="IPR013685">
    <property type="entry name" value="POTRA_FtsQ_type"/>
</dbReference>
<keyword evidence="4 8" id="KW-0812">Transmembrane</keyword>
<organism evidence="10 11">
    <name type="scientific">Candidatus Gallitreponema excrementavium</name>
    <dbReference type="NCBI Taxonomy" id="2840840"/>
    <lineage>
        <taxon>Bacteria</taxon>
        <taxon>Pseudomonadati</taxon>
        <taxon>Spirochaetota</taxon>
        <taxon>Spirochaetia</taxon>
        <taxon>Spirochaetales</taxon>
        <taxon>Candidatus Gallitreponema</taxon>
    </lineage>
</organism>
<gene>
    <name evidence="10" type="ORF">IAA81_05180</name>
</gene>
<dbReference type="Gene3D" id="3.10.20.310">
    <property type="entry name" value="membrane protein fhac"/>
    <property type="match status" value="1"/>
</dbReference>
<evidence type="ECO:0000259" key="9">
    <source>
        <dbReference type="PROSITE" id="PS51779"/>
    </source>
</evidence>
<dbReference type="PANTHER" id="PTHR37820">
    <property type="entry name" value="CELL DIVISION PROTEIN DIVIB"/>
    <property type="match status" value="1"/>
</dbReference>
<dbReference type="PANTHER" id="PTHR37820:SF1">
    <property type="entry name" value="CELL DIVISION PROTEIN FTSQ"/>
    <property type="match status" value="1"/>
</dbReference>
<keyword evidence="7" id="KW-0131">Cell cycle</keyword>
<dbReference type="GO" id="GO:0051301">
    <property type="term" value="P:cell division"/>
    <property type="evidence" value="ECO:0007669"/>
    <property type="project" value="UniProtKB-KW"/>
</dbReference>
<sequence length="276" mass="30803">MSEPIAYTGDLGIVKDDGNNKSGLSEKASVFLKILIVFLLLCLLGQLCYYIFIIPAHSVPRFVVSGIETVTSDEIVDMAGVEASAPWSEIDILQINRNLSLYPVFESVNVKKVFPDTISIDVVERKTAVMALISMAGRSVPVHIDRNGVIFKIGNDMDMDGAFFISGLNLENARVGDRISPELKNILSSLSELQEKYPELCSLISEVKIEKRDYGDYELVLYPVYTPIPVRTKGILTERVLRYVILVLDIVEGFDIKIEELDFRSGTVAYRSKEGR</sequence>
<evidence type="ECO:0000256" key="5">
    <source>
        <dbReference type="ARBA" id="ARBA00022989"/>
    </source>
</evidence>
<evidence type="ECO:0000256" key="7">
    <source>
        <dbReference type="ARBA" id="ARBA00023306"/>
    </source>
</evidence>
<comment type="caution">
    <text evidence="10">The sequence shown here is derived from an EMBL/GenBank/DDBJ whole genome shotgun (WGS) entry which is preliminary data.</text>
</comment>
<keyword evidence="6 8" id="KW-0472">Membrane</keyword>
<keyword evidence="3" id="KW-0132">Cell division</keyword>
<accession>A0A9D9N233</accession>
<keyword evidence="2" id="KW-1003">Cell membrane</keyword>
<dbReference type="PROSITE" id="PS51779">
    <property type="entry name" value="POTRA"/>
    <property type="match status" value="1"/>
</dbReference>
<dbReference type="AlphaFoldDB" id="A0A9D9N233"/>
<comment type="subcellular location">
    <subcellularLocation>
        <location evidence="1">Membrane</location>
    </subcellularLocation>
</comment>
<dbReference type="InterPro" id="IPR034746">
    <property type="entry name" value="POTRA"/>
</dbReference>
<dbReference type="GO" id="GO:0005886">
    <property type="term" value="C:plasma membrane"/>
    <property type="evidence" value="ECO:0007669"/>
    <property type="project" value="TreeGrafter"/>
</dbReference>
<name>A0A9D9N233_9SPIR</name>